<reference evidence="3" key="1">
    <citation type="submission" date="2022-11" db="UniProtKB">
        <authorList>
            <consortium name="WormBaseParasite"/>
        </authorList>
    </citation>
    <scope>IDENTIFICATION</scope>
</reference>
<evidence type="ECO:0000313" key="3">
    <source>
        <dbReference type="WBParaSite" id="PSAMB.scaffold2189size24728.g16729.t1"/>
    </source>
</evidence>
<dbReference type="PROSITE" id="PS50878">
    <property type="entry name" value="RT_POL"/>
    <property type="match status" value="1"/>
</dbReference>
<accession>A0A914VP49</accession>
<organism evidence="2 3">
    <name type="scientific">Plectus sambesii</name>
    <dbReference type="NCBI Taxonomy" id="2011161"/>
    <lineage>
        <taxon>Eukaryota</taxon>
        <taxon>Metazoa</taxon>
        <taxon>Ecdysozoa</taxon>
        <taxon>Nematoda</taxon>
        <taxon>Chromadorea</taxon>
        <taxon>Plectida</taxon>
        <taxon>Plectina</taxon>
        <taxon>Plectoidea</taxon>
        <taxon>Plectidae</taxon>
        <taxon>Plectus</taxon>
    </lineage>
</organism>
<evidence type="ECO:0000313" key="2">
    <source>
        <dbReference type="Proteomes" id="UP000887566"/>
    </source>
</evidence>
<keyword evidence="2" id="KW-1185">Reference proteome</keyword>
<dbReference type="Pfam" id="PF00078">
    <property type="entry name" value="RVT_1"/>
    <property type="match status" value="1"/>
</dbReference>
<dbReference type="InterPro" id="IPR000477">
    <property type="entry name" value="RT_dom"/>
</dbReference>
<dbReference type="PANTHER" id="PTHR47027">
    <property type="entry name" value="REVERSE TRANSCRIPTASE DOMAIN-CONTAINING PROTEIN"/>
    <property type="match status" value="1"/>
</dbReference>
<feature type="domain" description="Reverse transcriptase" evidence="1">
    <location>
        <begin position="1"/>
        <end position="137"/>
    </location>
</feature>
<protein>
    <submittedName>
        <fullName evidence="3">Reverse transcriptase domain-containing protein</fullName>
    </submittedName>
</protein>
<sequence length="137" mass="15516">MLFIDFEKAFDSVEANAVWSAIQEQGIHAMLINLLRNIYTDAASEVCVNDERVEIDIHRGVRQGDTISPKLFRACLKQIFRRLPWDDRGINISGRCLSNLRFSNDIVLFANTTDELQQMASELNDEAGRVGLQINSS</sequence>
<dbReference type="AlphaFoldDB" id="A0A914VP49"/>
<dbReference type="Proteomes" id="UP000887566">
    <property type="component" value="Unplaced"/>
</dbReference>
<name>A0A914VP49_9BILA</name>
<evidence type="ECO:0000259" key="1">
    <source>
        <dbReference type="PROSITE" id="PS50878"/>
    </source>
</evidence>
<proteinExistence type="predicted"/>
<dbReference type="PANTHER" id="PTHR47027:SF29">
    <property type="entry name" value="C2H2-TYPE DOMAIN-CONTAINING PROTEIN"/>
    <property type="match status" value="1"/>
</dbReference>
<dbReference type="WBParaSite" id="PSAMB.scaffold2189size24728.g16729.t1">
    <property type="protein sequence ID" value="PSAMB.scaffold2189size24728.g16729.t1"/>
    <property type="gene ID" value="PSAMB.scaffold2189size24728.g16729"/>
</dbReference>